<feature type="transmembrane region" description="Helical" evidence="7">
    <location>
        <begin position="63"/>
        <end position="79"/>
    </location>
</feature>
<evidence type="ECO:0000256" key="1">
    <source>
        <dbReference type="ARBA" id="ARBA00004141"/>
    </source>
</evidence>
<proteinExistence type="inferred from homology"/>
<feature type="domain" description="Rhodopsin" evidence="8">
    <location>
        <begin position="48"/>
        <end position="284"/>
    </location>
</feature>
<dbReference type="AlphaFoldDB" id="N1QGA6"/>
<dbReference type="InterPro" id="IPR052337">
    <property type="entry name" value="SAT4-like"/>
</dbReference>
<keyword evidence="2 7" id="KW-0812">Transmembrane</keyword>
<dbReference type="EMBL" id="KB456265">
    <property type="protein sequence ID" value="EMF12327.1"/>
    <property type="molecule type" value="Genomic_DNA"/>
</dbReference>
<protein>
    <recommendedName>
        <fullName evidence="8">Rhodopsin domain-containing protein</fullName>
    </recommendedName>
</protein>
<keyword evidence="4 7" id="KW-0472">Membrane</keyword>
<evidence type="ECO:0000256" key="5">
    <source>
        <dbReference type="ARBA" id="ARBA00038359"/>
    </source>
</evidence>
<feature type="compositionally biased region" description="Basic and acidic residues" evidence="6">
    <location>
        <begin position="337"/>
        <end position="348"/>
    </location>
</feature>
<dbReference type="GO" id="GO:0016020">
    <property type="term" value="C:membrane"/>
    <property type="evidence" value="ECO:0007669"/>
    <property type="project" value="UniProtKB-SubCell"/>
</dbReference>
<feature type="transmembrane region" description="Helical" evidence="7">
    <location>
        <begin position="261"/>
        <end position="280"/>
    </location>
</feature>
<name>N1QGA6_SPHMS</name>
<keyword evidence="3 7" id="KW-1133">Transmembrane helix</keyword>
<dbReference type="STRING" id="692275.N1QGA6"/>
<dbReference type="Pfam" id="PF20684">
    <property type="entry name" value="Fung_rhodopsin"/>
    <property type="match status" value="1"/>
</dbReference>
<organism evidence="9 10">
    <name type="scientific">Sphaerulina musiva (strain SO2202)</name>
    <name type="common">Poplar stem canker fungus</name>
    <name type="synonym">Septoria musiva</name>
    <dbReference type="NCBI Taxonomy" id="692275"/>
    <lineage>
        <taxon>Eukaryota</taxon>
        <taxon>Fungi</taxon>
        <taxon>Dikarya</taxon>
        <taxon>Ascomycota</taxon>
        <taxon>Pezizomycotina</taxon>
        <taxon>Dothideomycetes</taxon>
        <taxon>Dothideomycetidae</taxon>
        <taxon>Mycosphaerellales</taxon>
        <taxon>Mycosphaerellaceae</taxon>
        <taxon>Sphaerulina</taxon>
    </lineage>
</organism>
<keyword evidence="10" id="KW-1185">Reference proteome</keyword>
<evidence type="ECO:0000256" key="6">
    <source>
        <dbReference type="SAM" id="MobiDB-lite"/>
    </source>
</evidence>
<dbReference type="PANTHER" id="PTHR33048:SF47">
    <property type="entry name" value="INTEGRAL MEMBRANE PROTEIN-RELATED"/>
    <property type="match status" value="1"/>
</dbReference>
<feature type="region of interest" description="Disordered" evidence="6">
    <location>
        <begin position="306"/>
        <end position="376"/>
    </location>
</feature>
<dbReference type="HOGENOM" id="CLU_036632_0_2_1"/>
<dbReference type="OrthoDB" id="3918601at2759"/>
<dbReference type="PANTHER" id="PTHR33048">
    <property type="entry name" value="PTH11-LIKE INTEGRAL MEMBRANE PROTEIN (AFU_ORTHOLOGUE AFUA_5G11245)"/>
    <property type="match status" value="1"/>
</dbReference>
<feature type="compositionally biased region" description="Polar residues" evidence="6">
    <location>
        <begin position="306"/>
        <end position="315"/>
    </location>
</feature>
<reference evidence="9 10" key="1">
    <citation type="journal article" date="2012" name="PLoS Pathog.">
        <title>Diverse lifestyles and strategies of plant pathogenesis encoded in the genomes of eighteen Dothideomycetes fungi.</title>
        <authorList>
            <person name="Ohm R.A."/>
            <person name="Feau N."/>
            <person name="Henrissat B."/>
            <person name="Schoch C.L."/>
            <person name="Horwitz B.A."/>
            <person name="Barry K.W."/>
            <person name="Condon B.J."/>
            <person name="Copeland A.C."/>
            <person name="Dhillon B."/>
            <person name="Glaser F."/>
            <person name="Hesse C.N."/>
            <person name="Kosti I."/>
            <person name="LaButti K."/>
            <person name="Lindquist E.A."/>
            <person name="Lucas S."/>
            <person name="Salamov A.A."/>
            <person name="Bradshaw R.E."/>
            <person name="Ciuffetti L."/>
            <person name="Hamelin R.C."/>
            <person name="Kema G.H.J."/>
            <person name="Lawrence C."/>
            <person name="Scott J.A."/>
            <person name="Spatafora J.W."/>
            <person name="Turgeon B.G."/>
            <person name="de Wit P.J.G.M."/>
            <person name="Zhong S."/>
            <person name="Goodwin S.B."/>
            <person name="Grigoriev I.V."/>
        </authorList>
    </citation>
    <scope>NUCLEOTIDE SEQUENCE [LARGE SCALE GENOMIC DNA]</scope>
    <source>
        <strain evidence="9 10">SO2202</strain>
    </source>
</reference>
<evidence type="ECO:0000256" key="4">
    <source>
        <dbReference type="ARBA" id="ARBA00023136"/>
    </source>
</evidence>
<comment type="similarity">
    <text evidence="5">Belongs to the SAT4 family.</text>
</comment>
<feature type="transmembrane region" description="Helical" evidence="7">
    <location>
        <begin position="142"/>
        <end position="163"/>
    </location>
</feature>
<evidence type="ECO:0000256" key="2">
    <source>
        <dbReference type="ARBA" id="ARBA00022692"/>
    </source>
</evidence>
<dbReference type="OMA" id="MAWHKRV"/>
<evidence type="ECO:0000256" key="7">
    <source>
        <dbReference type="SAM" id="Phobius"/>
    </source>
</evidence>
<dbReference type="InterPro" id="IPR049326">
    <property type="entry name" value="Rhodopsin_dom_fungi"/>
</dbReference>
<sequence length="392" mass="42605">MATDATGTGLFEDLLPPLHEVSPQDHGAYILIAAVIFMILSGLTTVVKLYATAHTFRRLRVDDVALVAALVFALLYTVVTCESVKHGLGRSAENLTVAQTRSAGQYFLAANVLSYPSLASSKCSVAFLVISIQPRRWIVTSLYGLCAVVVVWAIVAICVTALQCGPDRWVLGPDSDNTCIDQYAAQLALSLVDIFTDVGLVILPVVMVASVQFSIWKRFIVSFMFGLRILVPVFIAINLAYQARFYEKPTPDRTFAAVMPSVWTSIALHLSLITACLPALKRFLLDFGAGVANGLMGEAFELQQGHMTKQSQGHSSMRDSRPPHGARPHLFSRSSRSRVESNTRRSDGKSGGTADRTSGELRASAEGSTDGILQTRDYQVRYEAEDLIGTAQ</sequence>
<accession>N1QGA6</accession>
<evidence type="ECO:0000256" key="3">
    <source>
        <dbReference type="ARBA" id="ARBA00022989"/>
    </source>
</evidence>
<feature type="transmembrane region" description="Helical" evidence="7">
    <location>
        <begin position="219"/>
        <end position="241"/>
    </location>
</feature>
<dbReference type="Proteomes" id="UP000016931">
    <property type="component" value="Unassembled WGS sequence"/>
</dbReference>
<feature type="transmembrane region" description="Helical" evidence="7">
    <location>
        <begin position="183"/>
        <end position="207"/>
    </location>
</feature>
<feature type="transmembrane region" description="Helical" evidence="7">
    <location>
        <begin position="28"/>
        <end position="51"/>
    </location>
</feature>
<evidence type="ECO:0000259" key="8">
    <source>
        <dbReference type="Pfam" id="PF20684"/>
    </source>
</evidence>
<dbReference type="eggNOG" id="ENOG502SPG6">
    <property type="taxonomic scope" value="Eukaryota"/>
</dbReference>
<gene>
    <name evidence="9" type="ORF">SEPMUDRAFT_150013</name>
</gene>
<dbReference type="GeneID" id="27903050"/>
<evidence type="ECO:0000313" key="9">
    <source>
        <dbReference type="EMBL" id="EMF12327.1"/>
    </source>
</evidence>
<comment type="subcellular location">
    <subcellularLocation>
        <location evidence="1">Membrane</location>
        <topology evidence="1">Multi-pass membrane protein</topology>
    </subcellularLocation>
</comment>
<dbReference type="RefSeq" id="XP_016760448.1">
    <property type="nucleotide sequence ID" value="XM_016905913.1"/>
</dbReference>
<evidence type="ECO:0000313" key="10">
    <source>
        <dbReference type="Proteomes" id="UP000016931"/>
    </source>
</evidence>